<comment type="caution">
    <text evidence="3">The sequence shown here is derived from an EMBL/GenBank/DDBJ whole genome shotgun (WGS) entry which is preliminary data.</text>
</comment>
<dbReference type="Proteomes" id="UP000728185">
    <property type="component" value="Unassembled WGS sequence"/>
</dbReference>
<evidence type="ECO:0000313" key="4">
    <source>
        <dbReference type="Proteomes" id="UP000728185"/>
    </source>
</evidence>
<feature type="compositionally biased region" description="Polar residues" evidence="2">
    <location>
        <begin position="595"/>
        <end position="636"/>
    </location>
</feature>
<organism evidence="3 4">
    <name type="scientific">Fasciolopsis buskii</name>
    <dbReference type="NCBI Taxonomy" id="27845"/>
    <lineage>
        <taxon>Eukaryota</taxon>
        <taxon>Metazoa</taxon>
        <taxon>Spiralia</taxon>
        <taxon>Lophotrochozoa</taxon>
        <taxon>Platyhelminthes</taxon>
        <taxon>Trematoda</taxon>
        <taxon>Digenea</taxon>
        <taxon>Plagiorchiida</taxon>
        <taxon>Echinostomata</taxon>
        <taxon>Echinostomatoidea</taxon>
        <taxon>Fasciolidae</taxon>
        <taxon>Fasciolopsis</taxon>
    </lineage>
</organism>
<keyword evidence="1" id="KW-0175">Coiled coil</keyword>
<feature type="coiled-coil region" evidence="1">
    <location>
        <begin position="163"/>
        <end position="190"/>
    </location>
</feature>
<protein>
    <submittedName>
        <fullName evidence="3">Uncharacterized protein</fullName>
    </submittedName>
</protein>
<feature type="region of interest" description="Disordered" evidence="2">
    <location>
        <begin position="54"/>
        <end position="73"/>
    </location>
</feature>
<feature type="compositionally biased region" description="Low complexity" evidence="2">
    <location>
        <begin position="205"/>
        <end position="218"/>
    </location>
</feature>
<feature type="compositionally biased region" description="Polar residues" evidence="2">
    <location>
        <begin position="495"/>
        <end position="519"/>
    </location>
</feature>
<proteinExistence type="predicted"/>
<feature type="region of interest" description="Disordered" evidence="2">
    <location>
        <begin position="195"/>
        <end position="222"/>
    </location>
</feature>
<evidence type="ECO:0000256" key="1">
    <source>
        <dbReference type="SAM" id="Coils"/>
    </source>
</evidence>
<feature type="region of interest" description="Disordered" evidence="2">
    <location>
        <begin position="359"/>
        <end position="381"/>
    </location>
</feature>
<feature type="compositionally biased region" description="Basic residues" evidence="2">
    <location>
        <begin position="482"/>
        <end position="491"/>
    </location>
</feature>
<accession>A0A8E0RMT3</accession>
<dbReference type="OrthoDB" id="437078at2759"/>
<dbReference type="AlphaFoldDB" id="A0A8E0RMT3"/>
<evidence type="ECO:0000256" key="2">
    <source>
        <dbReference type="SAM" id="MobiDB-lite"/>
    </source>
</evidence>
<gene>
    <name evidence="3" type="ORF">FBUS_02801</name>
</gene>
<reference evidence="3" key="1">
    <citation type="submission" date="2019-05" db="EMBL/GenBank/DDBJ databases">
        <title>Annotation for the trematode Fasciolopsis buski.</title>
        <authorList>
            <person name="Choi Y.-J."/>
        </authorList>
    </citation>
    <scope>NUCLEOTIDE SEQUENCE</scope>
    <source>
        <strain evidence="3">HT</strain>
        <tissue evidence="3">Whole worm</tissue>
    </source>
</reference>
<sequence>MALEPCADSSLEADIESAKLCNQPACRRVSGHCSHLLDALIVFKAWFVQRQNEIKPTPGQSDHSPSKKKSTNEVTLYGDLREEYRELRGHSADSELPANILLQRNWAVSRMKRAEAQLSRLRSACLTMRVQIEAGLRYKSEVDLVRRELELVRDTVHHYKSLIDEGNRLRDDLRSELARARKEASVARAQVNASNLRPFDVNEHPTTSTPGTRSSSKRTSYDRRSSAARFVVEDRLGDVQSDTYMRTQLDRYIRWCDSLNEEVNSLRESLRDSTEKEVSHAKQLEVVRKHIVDLVEYLCTMEARRSAQSMKLAELALNFRWLADLAQLMHITLPDNFATLIIEDSRACAENLKALQAGKSSAEAVTGSKSSPRKLSAKKLLNTSEKSNVDINTNLPVDETLFGLEIPGHEPFDQHSNENNEVHTLRSPLAPSVEYFFSDSESSVSDHEAPKQSGPIAIASSTTNPLPPPPDPSRPSSTNGVARKRRPKRSRKSSDTIITQTSNQLEPESGSFKTPLSRPSKTRRLSFGEAQSPVESTIHSPSPELDTGNGPTKKVHSDGSSVRRMRTRSQSTSSGQSSPVRFPTCASPSRVATIGKTSESSLSTNDKTSVESRSFSLTNAGNGNSSSPEKSPNQSNFAEVVDGPVALSQALLDLLKPRYSDKVIEWFDRLSKEEPHSCTNPVATAELYSDSAVVELPPSKPRSKNTPVISDANFVSTTTPMESSYSDFLLGNAVAPSTKLLSAILSNPSDTAYGVCYLGLINALGTSCTEESRSRLETKFVSICHTIAQRKNEIDTCSMLTRHVFDSFANLISNHTVLFHAIRAVFHLCSLISNEPVQFTRMLFVRLVRYLFLNCCLSPQQGLSCLSVILDACSQGFDQMWHPEEPLRHAAASQLSFSVADPSSYSHWIATVQALVAWQEAYFCWNKPADTIEDQFYDALFTRLHTRGWLPGSRSEHLPSDGTGVCDRISPRHIHRVRSLALHLVDACLCVTRQMNLDVPLFLDHTRVHDYHVTEAACSLTVLLSAMVFIVGDAATLTDAQCAEEENSGSQGLTHQRRRRRRQIQRQQRYGLLGWLLTSRLLPWLSSCLKKLDLNNSVPEGRLLVVDRLTVLITDIVVLGGLLFHNSNGTSHVQDFDELRSVVFDSGRRLMRLISSSASVVTEDVRLVCLARLFAFDPVQALELIVSTKDFTVNMSSSNVALSILWPEVSVSDLLDQLLVLAQQTVPHLPTGIIQQYQEFCISRLTRNSKN</sequence>
<feature type="compositionally biased region" description="Low complexity" evidence="2">
    <location>
        <begin position="568"/>
        <end position="581"/>
    </location>
</feature>
<evidence type="ECO:0000313" key="3">
    <source>
        <dbReference type="EMBL" id="KAA0184485.1"/>
    </source>
</evidence>
<dbReference type="EMBL" id="LUCM01011072">
    <property type="protein sequence ID" value="KAA0184485.1"/>
    <property type="molecule type" value="Genomic_DNA"/>
</dbReference>
<name>A0A8E0RMT3_9TREM</name>
<feature type="region of interest" description="Disordered" evidence="2">
    <location>
        <begin position="440"/>
        <end position="636"/>
    </location>
</feature>
<keyword evidence="4" id="KW-1185">Reference proteome</keyword>